<protein>
    <submittedName>
        <fullName evidence="1">Uncharacterized protein</fullName>
    </submittedName>
</protein>
<evidence type="ECO:0000313" key="2">
    <source>
        <dbReference type="Proteomes" id="UP001201163"/>
    </source>
</evidence>
<dbReference type="Gene3D" id="2.60.130.10">
    <property type="entry name" value="Aromatic compound dioxygenase"/>
    <property type="match status" value="1"/>
</dbReference>
<dbReference type="SUPFAM" id="SSF49482">
    <property type="entry name" value="Aromatic compound dioxygenase"/>
    <property type="match status" value="1"/>
</dbReference>
<dbReference type="AlphaFoldDB" id="A0AAD4L2Y9"/>
<dbReference type="Proteomes" id="UP001201163">
    <property type="component" value="Unassembled WGS sequence"/>
</dbReference>
<evidence type="ECO:0000313" key="1">
    <source>
        <dbReference type="EMBL" id="KAH8977089.1"/>
    </source>
</evidence>
<dbReference type="GO" id="GO:0016702">
    <property type="term" value="F:oxidoreductase activity, acting on single donors with incorporation of molecular oxygen, incorporation of two atoms of oxygen"/>
    <property type="evidence" value="ECO:0007669"/>
    <property type="project" value="InterPro"/>
</dbReference>
<dbReference type="GO" id="GO:0005506">
    <property type="term" value="F:iron ion binding"/>
    <property type="evidence" value="ECO:0007669"/>
    <property type="project" value="InterPro"/>
</dbReference>
<reference evidence="1" key="1">
    <citation type="submission" date="2022-01" db="EMBL/GenBank/DDBJ databases">
        <title>Comparative genomics reveals a dynamic genome evolution in the ectomycorrhizal milk-cap (Lactarius) mushrooms.</title>
        <authorList>
            <consortium name="DOE Joint Genome Institute"/>
            <person name="Lebreton A."/>
            <person name="Tang N."/>
            <person name="Kuo A."/>
            <person name="LaButti K."/>
            <person name="Drula E."/>
            <person name="Barry K."/>
            <person name="Clum A."/>
            <person name="Lipzen A."/>
            <person name="Mousain D."/>
            <person name="Ng V."/>
            <person name="Wang R."/>
            <person name="Wang X."/>
            <person name="Dai Y."/>
            <person name="Henrissat B."/>
            <person name="Grigoriev I.V."/>
            <person name="Guerin-Laguette A."/>
            <person name="Yu F."/>
            <person name="Martin F.M."/>
        </authorList>
    </citation>
    <scope>NUCLEOTIDE SEQUENCE</scope>
    <source>
        <strain evidence="1">QP</strain>
    </source>
</reference>
<dbReference type="EMBL" id="JAKELL010000371">
    <property type="protein sequence ID" value="KAH8977089.1"/>
    <property type="molecule type" value="Genomic_DNA"/>
</dbReference>
<organism evidence="1 2">
    <name type="scientific">Lactarius akahatsu</name>
    <dbReference type="NCBI Taxonomy" id="416441"/>
    <lineage>
        <taxon>Eukaryota</taxon>
        <taxon>Fungi</taxon>
        <taxon>Dikarya</taxon>
        <taxon>Basidiomycota</taxon>
        <taxon>Agaricomycotina</taxon>
        <taxon>Agaricomycetes</taxon>
        <taxon>Russulales</taxon>
        <taxon>Russulaceae</taxon>
        <taxon>Lactarius</taxon>
    </lineage>
</organism>
<proteinExistence type="predicted"/>
<dbReference type="InterPro" id="IPR015889">
    <property type="entry name" value="Intradiol_dOase_core"/>
</dbReference>
<accession>A0AAD4L2Y9</accession>
<gene>
    <name evidence="1" type="ORF">EDB92DRAFT_1822738</name>
</gene>
<keyword evidence="2" id="KW-1185">Reference proteome</keyword>
<sequence>MSALLCANDAGELEFTGFSLYGQTPQQTASTQFPKRLPLQRINTRALIPLDPFKLLLPGPITLYRTIITFTLLAFFPCLASPPSFTSLDLTLKSEYITKLHVRQRLGDAGYAGRLNDRHRISGLHWADMHPSPSIIHPALGRARHVGARRCAQRPAGQRRDGEQRFRAVLHRGCTRCSSCRAPIPGAVIKTWETDDKGFYNTQYADHVVAYCHGQLVTDKDGKYVPLFPSLIPFPVTQFPPANRANRAMPTQLW</sequence>
<comment type="caution">
    <text evidence="1">The sequence shown here is derived from an EMBL/GenBank/DDBJ whole genome shotgun (WGS) entry which is preliminary data.</text>
</comment>
<name>A0AAD4L2Y9_9AGAM</name>